<evidence type="ECO:0000313" key="3">
    <source>
        <dbReference type="Proteomes" id="UP000822688"/>
    </source>
</evidence>
<proteinExistence type="predicted"/>
<feature type="region of interest" description="Disordered" evidence="1">
    <location>
        <begin position="72"/>
        <end position="98"/>
    </location>
</feature>
<dbReference type="Proteomes" id="UP000822688">
    <property type="component" value="Chromosome 4"/>
</dbReference>
<comment type="caution">
    <text evidence="2">The sequence shown here is derived from an EMBL/GenBank/DDBJ whole genome shotgun (WGS) entry which is preliminary data.</text>
</comment>
<reference evidence="2" key="1">
    <citation type="submission" date="2020-06" db="EMBL/GenBank/DDBJ databases">
        <title>WGS assembly of Ceratodon purpureus strain R40.</title>
        <authorList>
            <person name="Carey S.B."/>
            <person name="Jenkins J."/>
            <person name="Shu S."/>
            <person name="Lovell J.T."/>
            <person name="Sreedasyam A."/>
            <person name="Maumus F."/>
            <person name="Tiley G.P."/>
            <person name="Fernandez-Pozo N."/>
            <person name="Barry K."/>
            <person name="Chen C."/>
            <person name="Wang M."/>
            <person name="Lipzen A."/>
            <person name="Daum C."/>
            <person name="Saski C.A."/>
            <person name="Payton A.C."/>
            <person name="Mcbreen J.C."/>
            <person name="Conrad R.E."/>
            <person name="Kollar L.M."/>
            <person name="Olsson S."/>
            <person name="Huttunen S."/>
            <person name="Landis J.B."/>
            <person name="Wickett N.J."/>
            <person name="Johnson M.G."/>
            <person name="Rensing S.A."/>
            <person name="Grimwood J."/>
            <person name="Schmutz J."/>
            <person name="Mcdaniel S.F."/>
        </authorList>
    </citation>
    <scope>NUCLEOTIDE SEQUENCE</scope>
    <source>
        <strain evidence="2">R40</strain>
    </source>
</reference>
<feature type="region of interest" description="Disordered" evidence="1">
    <location>
        <begin position="1"/>
        <end position="44"/>
    </location>
</feature>
<accession>A0A8T0IA20</accession>
<dbReference type="EMBL" id="CM026424">
    <property type="protein sequence ID" value="KAG0579343.1"/>
    <property type="molecule type" value="Genomic_DNA"/>
</dbReference>
<gene>
    <name evidence="2" type="ORF">KC19_4G092100</name>
</gene>
<dbReference type="AlphaFoldDB" id="A0A8T0IA20"/>
<keyword evidence="3" id="KW-1185">Reference proteome</keyword>
<sequence length="98" mass="10899">MLQIFKCPAAPPPPASAEPKTGRNTHPTHSCRRKTHKLQLQLNRTQPNRMNQLLEYRSSTLINSANPFYLDPGDQLSNFADSESTNSSSSPPTPDRPV</sequence>
<organism evidence="2 3">
    <name type="scientific">Ceratodon purpureus</name>
    <name type="common">Fire moss</name>
    <name type="synonym">Dicranum purpureum</name>
    <dbReference type="NCBI Taxonomy" id="3225"/>
    <lineage>
        <taxon>Eukaryota</taxon>
        <taxon>Viridiplantae</taxon>
        <taxon>Streptophyta</taxon>
        <taxon>Embryophyta</taxon>
        <taxon>Bryophyta</taxon>
        <taxon>Bryophytina</taxon>
        <taxon>Bryopsida</taxon>
        <taxon>Dicranidae</taxon>
        <taxon>Pseudoditrichales</taxon>
        <taxon>Ditrichaceae</taxon>
        <taxon>Ceratodon</taxon>
    </lineage>
</organism>
<evidence type="ECO:0000256" key="1">
    <source>
        <dbReference type="SAM" id="MobiDB-lite"/>
    </source>
</evidence>
<evidence type="ECO:0000313" key="2">
    <source>
        <dbReference type="EMBL" id="KAG0579343.1"/>
    </source>
</evidence>
<name>A0A8T0IA20_CERPU</name>
<protein>
    <submittedName>
        <fullName evidence="2">Uncharacterized protein</fullName>
    </submittedName>
</protein>